<protein>
    <submittedName>
        <fullName evidence="1">15244_t:CDS:1</fullName>
    </submittedName>
</protein>
<dbReference type="AlphaFoldDB" id="A0A9N9IWY2"/>
<keyword evidence="2" id="KW-1185">Reference proteome</keyword>
<gene>
    <name evidence="1" type="ORF">DERYTH_LOCUS17111</name>
</gene>
<name>A0A9N9IWY2_9GLOM</name>
<reference evidence="1" key="1">
    <citation type="submission" date="2021-06" db="EMBL/GenBank/DDBJ databases">
        <authorList>
            <person name="Kallberg Y."/>
            <person name="Tangrot J."/>
            <person name="Rosling A."/>
        </authorList>
    </citation>
    <scope>NUCLEOTIDE SEQUENCE</scope>
    <source>
        <strain evidence="1">MA453B</strain>
    </source>
</reference>
<dbReference type="Proteomes" id="UP000789405">
    <property type="component" value="Unassembled WGS sequence"/>
</dbReference>
<evidence type="ECO:0000313" key="1">
    <source>
        <dbReference type="EMBL" id="CAG8753512.1"/>
    </source>
</evidence>
<sequence length="107" mass="11859">VIPFDVDSISVIVFRIFVVSSRFIIAALAESYMKDFVVTSLNAQLSIEGEINTATSLIDDGLAIFPQTDIKGLESIGRVGLLISNSSRRQRPLFQLMKRNDCDKHKG</sequence>
<dbReference type="EMBL" id="CAJVPY010015764">
    <property type="protein sequence ID" value="CAG8753512.1"/>
    <property type="molecule type" value="Genomic_DNA"/>
</dbReference>
<feature type="non-terminal residue" evidence="1">
    <location>
        <position position="107"/>
    </location>
</feature>
<organism evidence="1 2">
    <name type="scientific">Dentiscutata erythropus</name>
    <dbReference type="NCBI Taxonomy" id="1348616"/>
    <lineage>
        <taxon>Eukaryota</taxon>
        <taxon>Fungi</taxon>
        <taxon>Fungi incertae sedis</taxon>
        <taxon>Mucoromycota</taxon>
        <taxon>Glomeromycotina</taxon>
        <taxon>Glomeromycetes</taxon>
        <taxon>Diversisporales</taxon>
        <taxon>Gigasporaceae</taxon>
        <taxon>Dentiscutata</taxon>
    </lineage>
</organism>
<accession>A0A9N9IWY2</accession>
<evidence type="ECO:0000313" key="2">
    <source>
        <dbReference type="Proteomes" id="UP000789405"/>
    </source>
</evidence>
<comment type="caution">
    <text evidence="1">The sequence shown here is derived from an EMBL/GenBank/DDBJ whole genome shotgun (WGS) entry which is preliminary data.</text>
</comment>
<proteinExistence type="predicted"/>